<dbReference type="Proteomes" id="UP000005239">
    <property type="component" value="Unassembled WGS sequence"/>
</dbReference>
<proteinExistence type="predicted"/>
<organism evidence="1 2">
    <name type="scientific">Pristionchus pacificus</name>
    <name type="common">Parasitic nematode worm</name>
    <dbReference type="NCBI Taxonomy" id="54126"/>
    <lineage>
        <taxon>Eukaryota</taxon>
        <taxon>Metazoa</taxon>
        <taxon>Ecdysozoa</taxon>
        <taxon>Nematoda</taxon>
        <taxon>Chromadorea</taxon>
        <taxon>Rhabditida</taxon>
        <taxon>Rhabditina</taxon>
        <taxon>Diplogasteromorpha</taxon>
        <taxon>Diplogasteroidea</taxon>
        <taxon>Neodiplogasteridae</taxon>
        <taxon>Pristionchus</taxon>
    </lineage>
</organism>
<keyword evidence="2" id="KW-1185">Reference proteome</keyword>
<dbReference type="AlphaFoldDB" id="A0A454XS59"/>
<gene>
    <name evidence="1" type="primary">WBGene00272794</name>
</gene>
<sequence>MLDQWDKTSCENSGTFPNGCQAPSTASTTMFTCGAGSGLVFNAPQGALPLKSLTCDTATGEWILENIQGGKKTITELMALITGPYMFYCAK</sequence>
<dbReference type="EnsemblMetazoa" id="PPA34425.1">
    <property type="protein sequence ID" value="PPA34425.1"/>
    <property type="gene ID" value="WBGene00272794"/>
</dbReference>
<protein>
    <submittedName>
        <fullName evidence="1">Uncharacterized protein</fullName>
    </submittedName>
</protein>
<reference evidence="2" key="1">
    <citation type="journal article" date="2008" name="Nat. Genet.">
        <title>The Pristionchus pacificus genome provides a unique perspective on nematode lifestyle and parasitism.</title>
        <authorList>
            <person name="Dieterich C."/>
            <person name="Clifton S.W."/>
            <person name="Schuster L.N."/>
            <person name="Chinwalla A."/>
            <person name="Delehaunty K."/>
            <person name="Dinkelacker I."/>
            <person name="Fulton L."/>
            <person name="Fulton R."/>
            <person name="Godfrey J."/>
            <person name="Minx P."/>
            <person name="Mitreva M."/>
            <person name="Roeseler W."/>
            <person name="Tian H."/>
            <person name="Witte H."/>
            <person name="Yang S.P."/>
            <person name="Wilson R.K."/>
            <person name="Sommer R.J."/>
        </authorList>
    </citation>
    <scope>NUCLEOTIDE SEQUENCE [LARGE SCALE GENOMIC DNA]</scope>
    <source>
        <strain evidence="2">PS312</strain>
    </source>
</reference>
<evidence type="ECO:0000313" key="2">
    <source>
        <dbReference type="Proteomes" id="UP000005239"/>
    </source>
</evidence>
<name>A0A454XS59_PRIPA</name>
<evidence type="ECO:0000313" key="1">
    <source>
        <dbReference type="EnsemblMetazoa" id="PPA34425.1"/>
    </source>
</evidence>
<reference evidence="1" key="2">
    <citation type="submission" date="2022-06" db="UniProtKB">
        <authorList>
            <consortium name="EnsemblMetazoa"/>
        </authorList>
    </citation>
    <scope>IDENTIFICATION</scope>
    <source>
        <strain evidence="1">PS312</strain>
    </source>
</reference>
<accession>A0A8R1UQC9</accession>
<accession>A0A454XS59</accession>